<evidence type="ECO:0000313" key="3">
    <source>
        <dbReference type="Proteomes" id="UP000281594"/>
    </source>
</evidence>
<dbReference type="Proteomes" id="UP000281594">
    <property type="component" value="Unassembled WGS sequence"/>
</dbReference>
<dbReference type="AlphaFoldDB" id="A0A3L8R2W9"/>
<evidence type="ECO:0008006" key="4">
    <source>
        <dbReference type="Google" id="ProtNLM"/>
    </source>
</evidence>
<dbReference type="EMBL" id="QYCY01000002">
    <property type="protein sequence ID" value="RLV73976.1"/>
    <property type="molecule type" value="Genomic_DNA"/>
</dbReference>
<name>A0A3L8R2W9_STRRN</name>
<feature type="chain" id="PRO_5038975262" description="Secreted protein" evidence="1">
    <location>
        <begin position="22"/>
        <end position="71"/>
    </location>
</feature>
<comment type="caution">
    <text evidence="2">The sequence shown here is derived from an EMBL/GenBank/DDBJ whole genome shotgun (WGS) entry which is preliminary data.</text>
</comment>
<sequence>MLVRKAIVTLGCVAAIGMAGAGAASANASRYIASYPTHDQCERAAHMITPGYGDNWSCRSNNGGPYKLYVW</sequence>
<protein>
    <recommendedName>
        <fullName evidence="4">Secreted protein</fullName>
    </recommendedName>
</protein>
<gene>
    <name evidence="2" type="ORF">D3C57_132160</name>
</gene>
<proteinExistence type="predicted"/>
<evidence type="ECO:0000256" key="1">
    <source>
        <dbReference type="SAM" id="SignalP"/>
    </source>
</evidence>
<accession>A0A3L8R2W9</accession>
<keyword evidence="1" id="KW-0732">Signal</keyword>
<organism evidence="2 3">
    <name type="scientific">Streptomyces rapamycinicus (strain ATCC 29253 / DSM 41530 / NRRL 5491 / AYB-994)</name>
    <name type="common">Streptomyces hygroscopicus (strain ATCC 29253)</name>
    <dbReference type="NCBI Taxonomy" id="1343740"/>
    <lineage>
        <taxon>Bacteria</taxon>
        <taxon>Bacillati</taxon>
        <taxon>Actinomycetota</taxon>
        <taxon>Actinomycetes</taxon>
        <taxon>Kitasatosporales</taxon>
        <taxon>Streptomycetaceae</taxon>
        <taxon>Streptomyces</taxon>
        <taxon>Streptomyces violaceusniger group</taxon>
    </lineage>
</organism>
<reference evidence="2 3" key="1">
    <citation type="journal article" date="2018" name="J. Biol. Chem.">
        <title>Discovery of the actinoplanic acid pathway in Streptomyces rapamycinicus reveals a genetically conserved synergism with rapamycin.</title>
        <authorList>
            <person name="Mrak P."/>
            <person name="Krastel P."/>
            <person name="Pivk Lukancic P."/>
            <person name="Tao J."/>
            <person name="Pistorius D."/>
            <person name="Moore C.M."/>
        </authorList>
    </citation>
    <scope>NUCLEOTIDE SEQUENCE [LARGE SCALE GENOMIC DNA]</scope>
    <source>
        <strain evidence="2 3">NRRL 5491</strain>
    </source>
</reference>
<evidence type="ECO:0000313" key="2">
    <source>
        <dbReference type="EMBL" id="RLV73976.1"/>
    </source>
</evidence>
<feature type="signal peptide" evidence="1">
    <location>
        <begin position="1"/>
        <end position="21"/>
    </location>
</feature>